<dbReference type="Proteomes" id="UP000069940">
    <property type="component" value="Unassembled WGS sequence"/>
</dbReference>
<dbReference type="PROSITE" id="PS50016">
    <property type="entry name" value="ZF_PHD_2"/>
    <property type="match status" value="1"/>
</dbReference>
<dbReference type="GeneID" id="134286209"/>
<keyword evidence="2 4" id="KW-0863">Zinc-finger</keyword>
<dbReference type="Pfam" id="PF03564">
    <property type="entry name" value="DUF1759"/>
    <property type="match status" value="1"/>
</dbReference>
<evidence type="ECO:0000256" key="3">
    <source>
        <dbReference type="ARBA" id="ARBA00022833"/>
    </source>
</evidence>
<keyword evidence="1" id="KW-0479">Metal-binding</keyword>
<feature type="compositionally biased region" description="Polar residues" evidence="5">
    <location>
        <begin position="360"/>
        <end position="391"/>
    </location>
</feature>
<evidence type="ECO:0000313" key="7">
    <source>
        <dbReference type="EnsemblMetazoa" id="AALFPA23_011601.P16465"/>
    </source>
</evidence>
<dbReference type="EnsemblMetazoa" id="AALFPA23_011601.R16465">
    <property type="protein sequence ID" value="AALFPA23_011601.P16465"/>
    <property type="gene ID" value="AALFPA23_011601"/>
</dbReference>
<organism evidence="7 8">
    <name type="scientific">Aedes albopictus</name>
    <name type="common">Asian tiger mosquito</name>
    <name type="synonym">Stegomyia albopicta</name>
    <dbReference type="NCBI Taxonomy" id="7160"/>
    <lineage>
        <taxon>Eukaryota</taxon>
        <taxon>Metazoa</taxon>
        <taxon>Ecdysozoa</taxon>
        <taxon>Arthropoda</taxon>
        <taxon>Hexapoda</taxon>
        <taxon>Insecta</taxon>
        <taxon>Pterygota</taxon>
        <taxon>Neoptera</taxon>
        <taxon>Endopterygota</taxon>
        <taxon>Diptera</taxon>
        <taxon>Nematocera</taxon>
        <taxon>Culicoidea</taxon>
        <taxon>Culicidae</taxon>
        <taxon>Culicinae</taxon>
        <taxon>Aedini</taxon>
        <taxon>Aedes</taxon>
        <taxon>Stegomyia</taxon>
    </lineage>
</organism>
<keyword evidence="3" id="KW-0862">Zinc</keyword>
<dbReference type="InterPro" id="IPR011011">
    <property type="entry name" value="Znf_FYVE_PHD"/>
</dbReference>
<feature type="region of interest" description="Disordered" evidence="5">
    <location>
        <begin position="1"/>
        <end position="35"/>
    </location>
</feature>
<evidence type="ECO:0000256" key="1">
    <source>
        <dbReference type="ARBA" id="ARBA00022723"/>
    </source>
</evidence>
<evidence type="ECO:0000259" key="6">
    <source>
        <dbReference type="PROSITE" id="PS50016"/>
    </source>
</evidence>
<evidence type="ECO:0000256" key="4">
    <source>
        <dbReference type="PROSITE-ProRule" id="PRU00146"/>
    </source>
</evidence>
<feature type="compositionally biased region" description="Low complexity" evidence="5">
    <location>
        <begin position="268"/>
        <end position="282"/>
    </location>
</feature>
<evidence type="ECO:0000313" key="8">
    <source>
        <dbReference type="Proteomes" id="UP000069940"/>
    </source>
</evidence>
<dbReference type="Pfam" id="PF00628">
    <property type="entry name" value="PHD"/>
    <property type="match status" value="1"/>
</dbReference>
<dbReference type="PROSITE" id="PS01359">
    <property type="entry name" value="ZF_PHD_1"/>
    <property type="match status" value="1"/>
</dbReference>
<feature type="region of interest" description="Disordered" evidence="5">
    <location>
        <begin position="356"/>
        <end position="400"/>
    </location>
</feature>
<dbReference type="PANTHER" id="PTHR47331">
    <property type="entry name" value="PHD-TYPE DOMAIN-CONTAINING PROTEIN"/>
    <property type="match status" value="1"/>
</dbReference>
<dbReference type="SUPFAM" id="SSF56672">
    <property type="entry name" value="DNA/RNA polymerases"/>
    <property type="match status" value="1"/>
</dbReference>
<dbReference type="Gene3D" id="3.30.40.10">
    <property type="entry name" value="Zinc/RING finger domain, C3HC4 (zinc finger)"/>
    <property type="match status" value="1"/>
</dbReference>
<name>A0ABM1YRV1_AEDAL</name>
<feature type="domain" description="PHD-type" evidence="6">
    <location>
        <begin position="30"/>
        <end position="78"/>
    </location>
</feature>
<feature type="compositionally biased region" description="Polar residues" evidence="5">
    <location>
        <begin position="8"/>
        <end position="18"/>
    </location>
</feature>
<dbReference type="InterPro" id="IPR005312">
    <property type="entry name" value="DUF1759"/>
</dbReference>
<evidence type="ECO:0000256" key="5">
    <source>
        <dbReference type="SAM" id="MobiDB-lite"/>
    </source>
</evidence>
<dbReference type="InterPro" id="IPR043502">
    <property type="entry name" value="DNA/RNA_pol_sf"/>
</dbReference>
<reference evidence="7" key="2">
    <citation type="submission" date="2025-05" db="UniProtKB">
        <authorList>
            <consortium name="EnsemblMetazoa"/>
        </authorList>
    </citation>
    <scope>IDENTIFICATION</scope>
    <source>
        <strain evidence="7">Foshan</strain>
    </source>
</reference>
<dbReference type="InterPro" id="IPR019786">
    <property type="entry name" value="Zinc_finger_PHD-type_CS"/>
</dbReference>
<keyword evidence="8" id="KW-1185">Reference proteome</keyword>
<dbReference type="RefSeq" id="XP_062703777.1">
    <property type="nucleotide sequence ID" value="XM_062847793.1"/>
</dbReference>
<dbReference type="InterPro" id="IPR001965">
    <property type="entry name" value="Znf_PHD"/>
</dbReference>
<dbReference type="SUPFAM" id="SSF57903">
    <property type="entry name" value="FYVE/PHD zinc finger"/>
    <property type="match status" value="1"/>
</dbReference>
<dbReference type="InterPro" id="IPR019787">
    <property type="entry name" value="Znf_PHD-finger"/>
</dbReference>
<evidence type="ECO:0000256" key="2">
    <source>
        <dbReference type="ARBA" id="ARBA00022771"/>
    </source>
</evidence>
<feature type="region of interest" description="Disordered" evidence="5">
    <location>
        <begin position="263"/>
        <end position="282"/>
    </location>
</feature>
<dbReference type="SMART" id="SM00249">
    <property type="entry name" value="PHD"/>
    <property type="match status" value="1"/>
</dbReference>
<dbReference type="InterPro" id="IPR013083">
    <property type="entry name" value="Znf_RING/FYVE/PHD"/>
</dbReference>
<feature type="compositionally biased region" description="Basic and acidic residues" evidence="5">
    <location>
        <begin position="20"/>
        <end position="30"/>
    </location>
</feature>
<protein>
    <recommendedName>
        <fullName evidence="6">PHD-type domain-containing protein</fullName>
    </recommendedName>
</protein>
<sequence length="1543" mass="174616">MIGRTPMKTRSASAASGTKTRREEDPVNRDHHCKSCRNEDDTRMVQCDKCNDWYHFECVSVDQDVADRDWLCPTCQPIRGAIPKGFVSTASARLPVCTQTSASNPSVRVTSVPLSIVPHIPTNQFALPNACDGDTNNSMLTHVGSNRIFPPLSRTSALREVDKATVMPSTFTLASSVARCHTIAPLNPTIPSTVQASEAYPTARPTVTSQSHYLAVPSSLHQPVSSMANIPLASSTIVPTIGHASNEPPRLTSDMQRNIAKQGFGDTSSQHSGSSKQSSKQLRLKLQMQMLDEERKLQEQEYARKKEYLHKRYNLLMEIASETSSVVDVEEENRDEIVDEWLNVGMNMDHIPAQHGPLPSHSQQHGMPPSTQLTQRRNPTLHRQTNSTEHQNAAFPQPDVPIQQSCVPGFSRMRIETGPSRGIHNRRLRIDEPSHVTTIEDDCNNLTRSQVVARQAVSRELPVFSGTPEEWPLFLSSFTSTTSMCGFTPEENLVRLQKCLSGKAHDAVKCMLMHPSNVPQIIATLKMRFGNPEVIVHNLITKISSTPAPKVDKLDSIIEFSLAVQNLCATIEACQLEEYTYNVALLRELVDKLPPSIKFEWAKYRRDFASVNLSIFSAWLYEIAETICPLVALPSESRVHRSGKNYPTYLNAHAEDVNEKSVPPKQADNKCLVCKGSCTSVDKCQRFEEFSYNSKWATIKELGLCRKCLRAHKGACKSQKLCGKNGCEYKHHYLLHNNQRDVVAPTDQDCGNSTASVSRELSESRCNTHHMPTNKNLFRVVPVVLYGAGRSLKTFAFLDDGSSLSFIDETLAKELAITGKREPLCLKWTANTSRMENESSNLTLQISGTKEYHKKYTIRGVHTVSSLDLFRQSVNVRELCAQYQHLRGIPVESYQDVQPRLLIGVNNANLSYPLKGREGQMFEPIATKTRLGWVIHGGSETNESFLGYHSIQACTCDANTADSLGNAIREYFSLEGVGITKPETPLLSCEDRRAQQILASVTQTENGHYQTPLLWKYDNFRLPNSKPVALRRFHCLESRMQKDPVLGAMVRAKINDYLKLGYVRKLTKEEDEMRIDRKWFIPIFPVFNPNKPGMIRIVWDWAAKTNGLSLNSMLLKGPDQLVPLNDVLYKFRENKIGISGDIREMFLQVLIAKEDQYCQLFLWKENPTDEAPSTYVTQVMTFGACCSPSCAQYIKNANAEKYADKHPRAVEAITKPGMRNNCIGVRLASAISNALSFKIDECFYWTDARDVLCWLRSDHRRYSSYVAWRVSEILDATDVKTWRWVSSKDNVADQATKWKRQVDLSSSSKWYKGPDFLQRSTEYWPTEPFSTVSTKEELRASLLYHHVVPDPLLQVERFSTWKRILRVTATVVRFVSNIRSKIGKTACSTGPFSRSELQQASNILYRQAQSRVYRDEISLLLRPAAERKMIPRNSSIFNLNPFLDENRVLRMRGRISACEYVTADAHNPIILPKEDYITMLVIKDYHSRYHHRNHETVLNELRQVFRIAKLRVLFKKAGGICTTIFVRRNRLFRSVNSGGGKKE</sequence>
<reference evidence="8" key="1">
    <citation type="journal article" date="2015" name="Proc. Natl. Acad. Sci. U.S.A.">
        <title>Genome sequence of the Asian Tiger mosquito, Aedes albopictus, reveals insights into its biology, genetics, and evolution.</title>
        <authorList>
            <person name="Chen X.G."/>
            <person name="Jiang X."/>
            <person name="Gu J."/>
            <person name="Xu M."/>
            <person name="Wu Y."/>
            <person name="Deng Y."/>
            <person name="Zhang C."/>
            <person name="Bonizzoni M."/>
            <person name="Dermauw W."/>
            <person name="Vontas J."/>
            <person name="Armbruster P."/>
            <person name="Huang X."/>
            <person name="Yang Y."/>
            <person name="Zhang H."/>
            <person name="He W."/>
            <person name="Peng H."/>
            <person name="Liu Y."/>
            <person name="Wu K."/>
            <person name="Chen J."/>
            <person name="Lirakis M."/>
            <person name="Topalis P."/>
            <person name="Van Leeuwen T."/>
            <person name="Hall A.B."/>
            <person name="Jiang X."/>
            <person name="Thorpe C."/>
            <person name="Mueller R.L."/>
            <person name="Sun C."/>
            <person name="Waterhouse R.M."/>
            <person name="Yan G."/>
            <person name="Tu Z.J."/>
            <person name="Fang X."/>
            <person name="James A.A."/>
        </authorList>
    </citation>
    <scope>NUCLEOTIDE SEQUENCE [LARGE SCALE GENOMIC DNA]</scope>
    <source>
        <strain evidence="8">Foshan</strain>
    </source>
</reference>
<accession>A0ABM1YRV1</accession>
<proteinExistence type="predicted"/>